<dbReference type="AlphaFoldDB" id="A0A1J0R8D9"/>
<reference evidence="1" key="1">
    <citation type="submission" date="2016-08" db="EMBL/GenBank/DDBJ databases">
        <title>VSG repertoire of Trypanosoma brucei EATRO 1125.</title>
        <authorList>
            <person name="Cross G.A."/>
        </authorList>
    </citation>
    <scope>NUCLEOTIDE SEQUENCE</scope>
    <source>
        <strain evidence="1">EATRO 1125</strain>
    </source>
</reference>
<evidence type="ECO:0000313" key="1">
    <source>
        <dbReference type="EMBL" id="APD74056.1"/>
    </source>
</evidence>
<protein>
    <submittedName>
        <fullName evidence="1">Variant surface glycoprotein 1125.2571</fullName>
    </submittedName>
</protein>
<accession>A0A1J0R8D9</accession>
<organism evidence="1">
    <name type="scientific">Trypanosoma brucei</name>
    <dbReference type="NCBI Taxonomy" id="5691"/>
    <lineage>
        <taxon>Eukaryota</taxon>
        <taxon>Discoba</taxon>
        <taxon>Euglenozoa</taxon>
        <taxon>Kinetoplastea</taxon>
        <taxon>Metakinetoplastina</taxon>
        <taxon>Trypanosomatida</taxon>
        <taxon>Trypanosomatidae</taxon>
        <taxon>Trypanosoma</taxon>
    </lineage>
</organism>
<name>A0A1J0R8D9_9TRYP</name>
<dbReference type="EMBL" id="KX700100">
    <property type="protein sequence ID" value="APD74056.1"/>
    <property type="molecule type" value="Genomic_DNA"/>
</dbReference>
<dbReference type="VEuPathDB" id="TriTrypDB:Tb427_000389300"/>
<proteinExistence type="predicted"/>
<sequence>MLNTIAHRVVPCVLTTTAATATLQLYKEASTTPCDEIIFLTKLIEKSKHKALSAYKQDQTLQDEAKILQHAACKCATNIKGRQFQALYALATHNLQAARKATLQAQEILAQTGILSSRLAQIRILIHTNPIGSPTLVSTTKSTNLAGYASGINDYCTIKATFPQGKFGLCSEARPGKEGITWAVSNLDKVDKLRLTDDKHLANAERTVKVLVGGTASSASTTGAIPGFCHSGTGIASAGTNPLGTTDLDTPYNTYTITEISIGKTGKAQAACTTDLGDEQYGSKTHTVTAKQTAQAICKLRDIKIPVVTSIGDETAEKLQQSEHMQQIADLILKGEEPKGQTGDKQKESVKNLFGDLKGSVSDKLLKPLATAEIQYTLKGDTKKHKVGTDSNTETVHYAAAACYHNQLKEMQERIEISILQQKKDEDCADKKR</sequence>
<dbReference type="SUPFAM" id="SSF58087">
    <property type="entry name" value="Variant surface glycoprotein (N-terminal domain)"/>
    <property type="match status" value="1"/>
</dbReference>